<reference evidence="18 19" key="1">
    <citation type="submission" date="2014-09" db="EMBL/GenBank/DDBJ databases">
        <title>Sporocytophaga myxococcoides PG-01 genome sequencing.</title>
        <authorList>
            <person name="Liu L."/>
            <person name="Gao P.J."/>
            <person name="Chen G.J."/>
            <person name="Wang L.S."/>
        </authorList>
    </citation>
    <scope>NUCLEOTIDE SEQUENCE [LARGE SCALE GENOMIC DNA]</scope>
    <source>
        <strain evidence="18 19">PG-01</strain>
    </source>
</reference>
<comment type="subunit">
    <text evidence="4">Monomer.</text>
</comment>
<dbReference type="RefSeq" id="WP_045464997.1">
    <property type="nucleotide sequence ID" value="NZ_BBLT01000006.1"/>
</dbReference>
<feature type="binding site" evidence="15">
    <location>
        <position position="146"/>
    </location>
    <ligand>
        <name>S-adenosyl-L-methionine</name>
        <dbReference type="ChEBI" id="CHEBI:59789"/>
        <label>1</label>
    </ligand>
</feature>
<comment type="caution">
    <text evidence="18">The sequence shown here is derived from an EMBL/GenBank/DDBJ whole genome shotgun (WGS) entry which is preliminary data.</text>
</comment>
<dbReference type="GO" id="GO:0051989">
    <property type="term" value="F:coproporphyrinogen dehydrogenase activity"/>
    <property type="evidence" value="ECO:0007669"/>
    <property type="project" value="UniProtKB-EC"/>
</dbReference>
<dbReference type="NCBIfam" id="TIGR00538">
    <property type="entry name" value="hemN"/>
    <property type="match status" value="1"/>
</dbReference>
<dbReference type="PROSITE" id="PS51918">
    <property type="entry name" value="RADICAL_SAM"/>
    <property type="match status" value="1"/>
</dbReference>
<dbReference type="SFLD" id="SFLDS00029">
    <property type="entry name" value="Radical_SAM"/>
    <property type="match status" value="1"/>
</dbReference>
<gene>
    <name evidence="18" type="ORF">MYP_3151</name>
</gene>
<evidence type="ECO:0000256" key="12">
    <source>
        <dbReference type="ARBA" id="ARBA00023244"/>
    </source>
</evidence>
<evidence type="ECO:0000256" key="10">
    <source>
        <dbReference type="ARBA" id="ARBA00023004"/>
    </source>
</evidence>
<keyword evidence="11 14" id="KW-0411">Iron-sulfur</keyword>
<dbReference type="InterPro" id="IPR004558">
    <property type="entry name" value="Coprogen_oxidase_HemN"/>
</dbReference>
<feature type="binding site" evidence="15">
    <location>
        <begin position="68"/>
        <end position="70"/>
    </location>
    <ligand>
        <name>S-adenosyl-L-methionine</name>
        <dbReference type="ChEBI" id="CHEBI:59789"/>
        <label>2</label>
    </ligand>
</feature>
<keyword evidence="10 14" id="KW-0408">Iron</keyword>
<feature type="binding site" evidence="15">
    <location>
        <position position="173"/>
    </location>
    <ligand>
        <name>S-adenosyl-L-methionine</name>
        <dbReference type="ChEBI" id="CHEBI:59789"/>
        <label>2</label>
    </ligand>
</feature>
<dbReference type="UniPathway" id="UPA00251">
    <property type="reaction ID" value="UER00323"/>
</dbReference>
<feature type="domain" description="Radical SAM core" evidence="17">
    <location>
        <begin position="47"/>
        <end position="289"/>
    </location>
</feature>
<dbReference type="InterPro" id="IPR013785">
    <property type="entry name" value="Aldolase_TIM"/>
</dbReference>
<protein>
    <recommendedName>
        <fullName evidence="14">Coproporphyrinogen-III oxidase</fullName>
        <ecNumber evidence="14">1.3.98.3</ecNumber>
    </recommendedName>
</protein>
<dbReference type="Gene3D" id="1.10.10.920">
    <property type="match status" value="1"/>
</dbReference>
<comment type="similarity">
    <text evidence="3 14">Belongs to the anaerobic coproporphyrinogen-III oxidase family.</text>
</comment>
<dbReference type="GO" id="GO:0006782">
    <property type="term" value="P:protoporphyrinogen IX biosynthetic process"/>
    <property type="evidence" value="ECO:0007669"/>
    <property type="project" value="UniProtKB-UniPathway"/>
</dbReference>
<evidence type="ECO:0000256" key="4">
    <source>
        <dbReference type="ARBA" id="ARBA00011245"/>
    </source>
</evidence>
<feature type="binding site" evidence="15">
    <location>
        <begin position="114"/>
        <end position="115"/>
    </location>
    <ligand>
        <name>S-adenosyl-L-methionine</name>
        <dbReference type="ChEBI" id="CHEBI:59789"/>
        <label>2</label>
    </ligand>
</feature>
<organism evidence="18 19">
    <name type="scientific">Sporocytophaga myxococcoides</name>
    <dbReference type="NCBI Taxonomy" id="153721"/>
    <lineage>
        <taxon>Bacteria</taxon>
        <taxon>Pseudomonadati</taxon>
        <taxon>Bacteroidota</taxon>
        <taxon>Cytophagia</taxon>
        <taxon>Cytophagales</taxon>
        <taxon>Cytophagaceae</taxon>
        <taxon>Sporocytophaga</taxon>
    </lineage>
</organism>
<evidence type="ECO:0000256" key="11">
    <source>
        <dbReference type="ARBA" id="ARBA00023014"/>
    </source>
</evidence>
<keyword evidence="12 14" id="KW-0627">Porphyrin biosynthesis</keyword>
<dbReference type="eggNOG" id="COG0635">
    <property type="taxonomic scope" value="Bacteria"/>
</dbReference>
<feature type="binding site" evidence="15">
    <location>
        <position position="330"/>
    </location>
    <ligand>
        <name>S-adenosyl-L-methionine</name>
        <dbReference type="ChEBI" id="CHEBI:59789"/>
        <label>1</label>
    </ligand>
</feature>
<dbReference type="Pfam" id="PF04055">
    <property type="entry name" value="Radical_SAM"/>
    <property type="match status" value="1"/>
</dbReference>
<dbReference type="GO" id="GO:0046872">
    <property type="term" value="F:metal ion binding"/>
    <property type="evidence" value="ECO:0007669"/>
    <property type="project" value="UniProtKB-KW"/>
</dbReference>
<sequence length="454" mass="52050">MDMDQNNLIRKYNVPGPRYTSYPTVPYWDNDLFSMEKWQEEIFKSFINDNEEVSLYIHLPYCESLCTFCGCNTRITVNHDVEIPYINTVLKEWALYLKLMKKTPVIKEIHLGGGTPTFFKPENLKKLIDGILDTCSTSSDAEFGFEGHPNNTTEQHLQTLYDLGFKRVSFGIQDFDPIVQHAIHRVQTYDSVKTVTETARAIGYTSIGYDIIYGLPFQTISGIEDTVQKVRQLKPDRIAFYSYAHVPWIKPGQRKFSEADLPSDESKRDLYERGRDLLEQSGYVEIGMDHFALKSDSLYKASVNKALHRNFMGYTSQYTSRLIGLGVSAISDLWGAYAQNIKAVEDYIEKVNDGKIPVFKGHILSNQDMILRQHILNIMCKFYTSWSSPGEQSIGLYDGIGRMKDLEKDDLIRFGLYSLEVTEKGKPFMRNICMALDARMQASSTKEVKFSKVV</sequence>
<evidence type="ECO:0000313" key="19">
    <source>
        <dbReference type="Proteomes" id="UP000030185"/>
    </source>
</evidence>
<evidence type="ECO:0000313" key="18">
    <source>
        <dbReference type="EMBL" id="GAL85922.1"/>
    </source>
</evidence>
<dbReference type="GO" id="GO:0005737">
    <property type="term" value="C:cytoplasm"/>
    <property type="evidence" value="ECO:0007669"/>
    <property type="project" value="UniProtKB-SubCell"/>
</dbReference>
<dbReference type="AlphaFoldDB" id="A0A098LHM3"/>
<evidence type="ECO:0000256" key="15">
    <source>
        <dbReference type="PIRSR" id="PIRSR000167-1"/>
    </source>
</evidence>
<accession>A0A098LHM3</accession>
<keyword evidence="7 14" id="KW-0949">S-adenosyl-L-methionine</keyword>
<evidence type="ECO:0000256" key="3">
    <source>
        <dbReference type="ARBA" id="ARBA00005493"/>
    </source>
</evidence>
<evidence type="ECO:0000256" key="5">
    <source>
        <dbReference type="ARBA" id="ARBA00022485"/>
    </source>
</evidence>
<name>A0A098LHM3_9BACT</name>
<evidence type="ECO:0000256" key="14">
    <source>
        <dbReference type="PIRNR" id="PIRNR000167"/>
    </source>
</evidence>
<dbReference type="GO" id="GO:0004109">
    <property type="term" value="F:coproporphyrinogen oxidase activity"/>
    <property type="evidence" value="ECO:0007669"/>
    <property type="project" value="InterPro"/>
</dbReference>
<keyword evidence="9 14" id="KW-0560">Oxidoreductase</keyword>
<dbReference type="EC" id="1.3.98.3" evidence="14"/>
<evidence type="ECO:0000256" key="1">
    <source>
        <dbReference type="ARBA" id="ARBA00004496"/>
    </source>
</evidence>
<feature type="binding site" evidence="16">
    <location>
        <position position="69"/>
    </location>
    <ligand>
        <name>[4Fe-4S] cluster</name>
        <dbReference type="ChEBI" id="CHEBI:49883"/>
        <note>4Fe-4S-S-AdoMet</note>
    </ligand>
</feature>
<comment type="subcellular location">
    <subcellularLocation>
        <location evidence="1 14">Cytoplasm</location>
    </subcellularLocation>
</comment>
<feature type="binding site" evidence="16">
    <location>
        <position position="66"/>
    </location>
    <ligand>
        <name>[4Fe-4S] cluster</name>
        <dbReference type="ChEBI" id="CHEBI:49883"/>
        <note>4Fe-4S-S-AdoMet</note>
    </ligand>
</feature>
<proteinExistence type="inferred from homology"/>
<evidence type="ECO:0000259" key="17">
    <source>
        <dbReference type="PROSITE" id="PS51918"/>
    </source>
</evidence>
<dbReference type="EMBL" id="BBLT01000006">
    <property type="protein sequence ID" value="GAL85922.1"/>
    <property type="molecule type" value="Genomic_DNA"/>
</dbReference>
<dbReference type="Proteomes" id="UP000030185">
    <property type="component" value="Unassembled WGS sequence"/>
</dbReference>
<feature type="binding site" evidence="15">
    <location>
        <position position="113"/>
    </location>
    <ligand>
        <name>S-adenosyl-L-methionine</name>
        <dbReference type="ChEBI" id="CHEBI:59789"/>
        <label>1</label>
    </ligand>
</feature>
<evidence type="ECO:0000256" key="13">
    <source>
        <dbReference type="ARBA" id="ARBA00048321"/>
    </source>
</evidence>
<dbReference type="PANTHER" id="PTHR13932:SF6">
    <property type="entry name" value="OXYGEN-INDEPENDENT COPROPORPHYRINOGEN III OXIDASE"/>
    <property type="match status" value="1"/>
</dbReference>
<dbReference type="InterPro" id="IPR006638">
    <property type="entry name" value="Elp3/MiaA/NifB-like_rSAM"/>
</dbReference>
<feature type="binding site" evidence="15">
    <location>
        <position position="56"/>
    </location>
    <ligand>
        <name>S-adenosyl-L-methionine</name>
        <dbReference type="ChEBI" id="CHEBI:59789"/>
        <label>1</label>
    </ligand>
</feature>
<comment type="catalytic activity">
    <reaction evidence="13 14">
        <text>coproporphyrinogen III + 2 S-adenosyl-L-methionine = protoporphyrinogen IX + 2 5'-deoxyadenosine + 2 L-methionine + 2 CO2</text>
        <dbReference type="Rhea" id="RHEA:15425"/>
        <dbReference type="ChEBI" id="CHEBI:16526"/>
        <dbReference type="ChEBI" id="CHEBI:17319"/>
        <dbReference type="ChEBI" id="CHEBI:57307"/>
        <dbReference type="ChEBI" id="CHEBI:57309"/>
        <dbReference type="ChEBI" id="CHEBI:57844"/>
        <dbReference type="ChEBI" id="CHEBI:59789"/>
        <dbReference type="EC" id="1.3.98.3"/>
    </reaction>
</comment>
<dbReference type="OrthoDB" id="9808022at2"/>
<feature type="binding site" evidence="15">
    <location>
        <position position="210"/>
    </location>
    <ligand>
        <name>S-adenosyl-L-methionine</name>
        <dbReference type="ChEBI" id="CHEBI:59789"/>
        <label>2</label>
    </ligand>
</feature>
<comment type="pathway">
    <text evidence="2 14">Porphyrin-containing compound metabolism; protoporphyrin-IX biosynthesis; protoporphyrinogen-IX from coproporphyrinogen-III (AdoMet route): step 1/1.</text>
</comment>
<keyword evidence="5 14" id="KW-0004">4Fe-4S</keyword>
<feature type="binding site" evidence="16">
    <location>
        <position position="62"/>
    </location>
    <ligand>
        <name>[4Fe-4S] cluster</name>
        <dbReference type="ChEBI" id="CHEBI:49883"/>
        <note>4Fe-4S-S-AdoMet</note>
    </ligand>
</feature>
<dbReference type="SFLD" id="SFLDG01065">
    <property type="entry name" value="anaerobic_coproporphyrinogen-I"/>
    <property type="match status" value="1"/>
</dbReference>
<evidence type="ECO:0000256" key="7">
    <source>
        <dbReference type="ARBA" id="ARBA00022691"/>
    </source>
</evidence>
<dbReference type="STRING" id="153721.MYP_3151"/>
<dbReference type="GO" id="GO:0051539">
    <property type="term" value="F:4 iron, 4 sulfur cluster binding"/>
    <property type="evidence" value="ECO:0007669"/>
    <property type="project" value="UniProtKB-KW"/>
</dbReference>
<dbReference type="Gene3D" id="3.20.20.70">
    <property type="entry name" value="Aldolase class I"/>
    <property type="match status" value="1"/>
</dbReference>
<keyword evidence="6 14" id="KW-0963">Cytoplasm</keyword>
<keyword evidence="8 14" id="KW-0479">Metal-binding</keyword>
<dbReference type="SUPFAM" id="SSF102114">
    <property type="entry name" value="Radical SAM enzymes"/>
    <property type="match status" value="1"/>
</dbReference>
<keyword evidence="19" id="KW-1185">Reference proteome</keyword>
<dbReference type="PANTHER" id="PTHR13932">
    <property type="entry name" value="COPROPORPHYRINIGEN III OXIDASE"/>
    <property type="match status" value="1"/>
</dbReference>
<dbReference type="InterPro" id="IPR007197">
    <property type="entry name" value="rSAM"/>
</dbReference>
<evidence type="ECO:0000256" key="8">
    <source>
        <dbReference type="ARBA" id="ARBA00022723"/>
    </source>
</evidence>
<dbReference type="SMART" id="SM00729">
    <property type="entry name" value="Elp3"/>
    <property type="match status" value="1"/>
</dbReference>
<dbReference type="InterPro" id="IPR058240">
    <property type="entry name" value="rSAM_sf"/>
</dbReference>
<evidence type="ECO:0000256" key="6">
    <source>
        <dbReference type="ARBA" id="ARBA00022490"/>
    </source>
</evidence>
<dbReference type="InterPro" id="IPR034505">
    <property type="entry name" value="Coproporphyrinogen-III_oxidase"/>
</dbReference>
<feature type="binding site" evidence="15">
    <location>
        <position position="185"/>
    </location>
    <ligand>
        <name>S-adenosyl-L-methionine</name>
        <dbReference type="ChEBI" id="CHEBI:59789"/>
        <label>2</label>
    </ligand>
</feature>
<comment type="cofactor">
    <cofactor evidence="14 16">
        <name>[4Fe-4S] cluster</name>
        <dbReference type="ChEBI" id="CHEBI:49883"/>
    </cofactor>
    <text evidence="14 16">Binds 1 [4Fe-4S] cluster. The cluster is coordinated with 3 cysteines and an exchangeable S-adenosyl-L-methionine.</text>
</comment>
<dbReference type="PIRSF" id="PIRSF000167">
    <property type="entry name" value="HemN"/>
    <property type="match status" value="1"/>
</dbReference>
<evidence type="ECO:0000256" key="16">
    <source>
        <dbReference type="PIRSR" id="PIRSR000167-2"/>
    </source>
</evidence>
<feature type="binding site" evidence="15">
    <location>
        <position position="244"/>
    </location>
    <ligand>
        <name>S-adenosyl-L-methionine</name>
        <dbReference type="ChEBI" id="CHEBI:59789"/>
        <label>2</label>
    </ligand>
</feature>
<evidence type="ECO:0000256" key="2">
    <source>
        <dbReference type="ARBA" id="ARBA00004785"/>
    </source>
</evidence>
<evidence type="ECO:0000256" key="9">
    <source>
        <dbReference type="ARBA" id="ARBA00023002"/>
    </source>
</evidence>